<evidence type="ECO:0000256" key="1">
    <source>
        <dbReference type="ARBA" id="ARBA00000885"/>
    </source>
</evidence>
<evidence type="ECO:0000256" key="6">
    <source>
        <dbReference type="SAM" id="MobiDB-lite"/>
    </source>
</evidence>
<evidence type="ECO:0000313" key="9">
    <source>
        <dbReference type="Proteomes" id="UP000504638"/>
    </source>
</evidence>
<feature type="compositionally biased region" description="Pro residues" evidence="6">
    <location>
        <begin position="245"/>
        <end position="276"/>
    </location>
</feature>
<feature type="region of interest" description="Disordered" evidence="6">
    <location>
        <begin position="1"/>
        <end position="62"/>
    </location>
</feature>
<dbReference type="AlphaFoldDB" id="A0A6G1G6Z8"/>
<organism evidence="8">
    <name type="scientific">Eremomyces bilateralis CBS 781.70</name>
    <dbReference type="NCBI Taxonomy" id="1392243"/>
    <lineage>
        <taxon>Eukaryota</taxon>
        <taxon>Fungi</taxon>
        <taxon>Dikarya</taxon>
        <taxon>Ascomycota</taxon>
        <taxon>Pezizomycotina</taxon>
        <taxon>Dothideomycetes</taxon>
        <taxon>Dothideomycetes incertae sedis</taxon>
        <taxon>Eremomycetales</taxon>
        <taxon>Eremomycetaceae</taxon>
        <taxon>Eremomyces</taxon>
    </lineage>
</organism>
<feature type="compositionally biased region" description="Polar residues" evidence="6">
    <location>
        <begin position="545"/>
        <end position="554"/>
    </location>
</feature>
<feature type="domain" description="HECT" evidence="7">
    <location>
        <begin position="851"/>
        <end position="1221"/>
    </location>
</feature>
<dbReference type="InterPro" id="IPR044611">
    <property type="entry name" value="E3A/B/C-like"/>
</dbReference>
<feature type="region of interest" description="Disordered" evidence="6">
    <location>
        <begin position="103"/>
        <end position="134"/>
    </location>
</feature>
<dbReference type="EC" id="2.3.2.26" evidence="2"/>
<dbReference type="GO" id="GO:0000209">
    <property type="term" value="P:protein polyubiquitination"/>
    <property type="evidence" value="ECO:0007669"/>
    <property type="project" value="InterPro"/>
</dbReference>
<proteinExistence type="predicted"/>
<dbReference type="GO" id="GO:0061630">
    <property type="term" value="F:ubiquitin protein ligase activity"/>
    <property type="evidence" value="ECO:0007669"/>
    <property type="project" value="UniProtKB-EC"/>
</dbReference>
<dbReference type="InterPro" id="IPR000569">
    <property type="entry name" value="HECT_dom"/>
</dbReference>
<dbReference type="CDD" id="cd00078">
    <property type="entry name" value="HECTc"/>
    <property type="match status" value="1"/>
</dbReference>
<dbReference type="InterPro" id="IPR035983">
    <property type="entry name" value="Hect_E3_ubiquitin_ligase"/>
</dbReference>
<evidence type="ECO:0000259" key="7">
    <source>
        <dbReference type="PROSITE" id="PS50237"/>
    </source>
</evidence>
<reference evidence="10" key="2">
    <citation type="submission" date="2020-04" db="EMBL/GenBank/DDBJ databases">
        <authorList>
            <consortium name="NCBI Genome Project"/>
        </authorList>
    </citation>
    <scope>NUCLEOTIDE SEQUENCE</scope>
    <source>
        <strain evidence="10">CBS 781.70</strain>
    </source>
</reference>
<feature type="region of interest" description="Disordered" evidence="6">
    <location>
        <begin position="618"/>
        <end position="640"/>
    </location>
</feature>
<feature type="compositionally biased region" description="Basic and acidic residues" evidence="6">
    <location>
        <begin position="214"/>
        <end position="229"/>
    </location>
</feature>
<sequence length="1221" mass="135856">MPKRQHARSLSHPFPNIFGRRKSAANVEADGAVDSTDDEFVHQDVDSSPNGSPLKRIPTTKRAEDKDIEIGRCMTCDSKVKWPKGLKVFRCMSCLMVNDLEPMSQQRRGERQVRSEGQEHPGTYPGAGQPQRVYPLSVERTRAIIHRCIEIYLHSRKNMENGQAGTPRLRPMPGPPNLPEGGEHTPSPGGDLRESPGPITADQNGMEDNPIDEALGKHLEIRQRGHRGSEATLRPTTLSSSAPEKAPPPPNRRPPPPPISPHPASVDPPIPSPKLPSPRLTQAEMEERRRFDRVRGIFRPLEDYIISSFGNWECLNSSFALGRPKTGHRTRSEGSAQISTPRSRDERPNQALGFPGVAPELDAKTLLLGDVAENGLWWTGRLERNVSHEGYSRQEPHVEPSRSLVTNRSPMMHWFEVNQWYNSVFCAGQSWREVAKTVMPGTLPAEDTPDYGTAVEEIEQDLEDARIHTQRVLLKVAENLLKRPGRPLREPNDIRFLLILLANPILHGSTARRYVRRKSMADALQLPKPRRPSRTLHPNVDRPYLQSTPHQPSPSRGRARTNEPGNHSGIIKRILGLLSTLPPECHRVLVSWFSKYEERHFTTTVDIVASFVTYRLSRQDQRKRSNSQNQDPTAGLIPSLGIGSSTSAQLHAAIGLSNNSGFGSGVGASGSGSRRANGRKSEVFPGARVPVYADDWQLKAASKVMALLFAANSIYYSRRLPPPPDVDGAGDLSAATVRHRARNHGQLLPTSDFYNTLLDYSGDLIADFEAWESRRATFTFCQYPFFLSIGAKIRILEYDARRQMENKAREAFFDGLLKNRVVEQYFHLRVRRDCLVEDSLTRISESVGGSGVEEVKKGLRVQFAGEEGIDAGGLRKEWFLLLVRELFDPNHGMFLYDSESNYCYFNPFSFEQSDQYHLVGAVLGLAIYNSTILDVALPPFCFRKLLANAPSSSHPSASSQSRDAHNVPAQPHTQPPFVPTLDDLSELHPTLARSLRSLLTYTGDLTDLTLDFTASLDRYGSPFPFELAPNGANTPVTNDNVGAYVDAYVRYVLDGAVARQFEPFKRGFWTVCAGNATSLFRAEEVELLVRGADAEQGVDVASLQAVAVYEGWKLPNGTTATDPAEQIPVVKWFWEVFRVANAADQRRILGFITGSDRVPAVGAASLVIRVTCAGVGPGVEERFPIARTCFNQVMLWGYSTRRRLVEKLWRAVTESGGFGLK</sequence>
<dbReference type="OrthoDB" id="8068875at2759"/>
<feature type="region of interest" description="Disordered" evidence="6">
    <location>
        <begin position="522"/>
        <end position="566"/>
    </location>
</feature>
<dbReference type="SUPFAM" id="SSF56204">
    <property type="entry name" value="Hect, E3 ligase catalytic domain"/>
    <property type="match status" value="1"/>
</dbReference>
<evidence type="ECO:0000313" key="10">
    <source>
        <dbReference type="RefSeq" id="XP_033535478.1"/>
    </source>
</evidence>
<dbReference type="Gene3D" id="3.30.2410.10">
    <property type="entry name" value="Hect, E3 ligase catalytic domain"/>
    <property type="match status" value="1"/>
</dbReference>
<dbReference type="PANTHER" id="PTHR45700">
    <property type="entry name" value="UBIQUITIN-PROTEIN LIGASE E3C"/>
    <property type="match status" value="1"/>
</dbReference>
<dbReference type="PANTHER" id="PTHR45700:SF9">
    <property type="entry name" value="HECT-TYPE E3 UBIQUITIN TRANSFERASE"/>
    <property type="match status" value="1"/>
</dbReference>
<dbReference type="Gene3D" id="3.90.1750.10">
    <property type="entry name" value="Hect, E3 ligase catalytic domains"/>
    <property type="match status" value="1"/>
</dbReference>
<accession>A0A6G1G6Z8</accession>
<evidence type="ECO:0000256" key="2">
    <source>
        <dbReference type="ARBA" id="ARBA00012485"/>
    </source>
</evidence>
<dbReference type="EMBL" id="ML975154">
    <property type="protein sequence ID" value="KAF1813847.1"/>
    <property type="molecule type" value="Genomic_DNA"/>
</dbReference>
<feature type="compositionally biased region" description="Basic and acidic residues" evidence="6">
    <location>
        <begin position="107"/>
        <end position="119"/>
    </location>
</feature>
<reference evidence="10" key="3">
    <citation type="submission" date="2025-04" db="UniProtKB">
        <authorList>
            <consortium name="RefSeq"/>
        </authorList>
    </citation>
    <scope>IDENTIFICATION</scope>
    <source>
        <strain evidence="10">CBS 781.70</strain>
    </source>
</reference>
<dbReference type="PROSITE" id="PS50237">
    <property type="entry name" value="HECT"/>
    <property type="match status" value="1"/>
</dbReference>
<dbReference type="RefSeq" id="XP_033535478.1">
    <property type="nucleotide sequence ID" value="XM_033681168.1"/>
</dbReference>
<reference evidence="8 10" key="1">
    <citation type="submission" date="2020-01" db="EMBL/GenBank/DDBJ databases">
        <authorList>
            <consortium name="DOE Joint Genome Institute"/>
            <person name="Haridas S."/>
            <person name="Albert R."/>
            <person name="Binder M."/>
            <person name="Bloem J."/>
            <person name="Labutti K."/>
            <person name="Salamov A."/>
            <person name="Andreopoulos B."/>
            <person name="Baker S.E."/>
            <person name="Barry K."/>
            <person name="Bills G."/>
            <person name="Bluhm B.H."/>
            <person name="Cannon C."/>
            <person name="Castanera R."/>
            <person name="Culley D.E."/>
            <person name="Daum C."/>
            <person name="Ezra D."/>
            <person name="Gonzalez J.B."/>
            <person name="Henrissat B."/>
            <person name="Kuo A."/>
            <person name="Liang C."/>
            <person name="Lipzen A."/>
            <person name="Lutzoni F."/>
            <person name="Magnuson J."/>
            <person name="Mondo S."/>
            <person name="Nolan M."/>
            <person name="Ohm R."/>
            <person name="Pangilinan J."/>
            <person name="Park H.-J."/>
            <person name="Ramirez L."/>
            <person name="Alfaro M."/>
            <person name="Sun H."/>
            <person name="Tritt A."/>
            <person name="Yoshinaga Y."/>
            <person name="Zwiers L.-H."/>
            <person name="Turgeon B.G."/>
            <person name="Goodwin S.B."/>
            <person name="Spatafora J.W."/>
            <person name="Crous P.W."/>
            <person name="Grigoriev I.V."/>
        </authorList>
    </citation>
    <scope>NUCLEOTIDE SEQUENCE</scope>
    <source>
        <strain evidence="8 10">CBS 781.70</strain>
    </source>
</reference>
<dbReference type="SMART" id="SM00119">
    <property type="entry name" value="HECTc"/>
    <property type="match status" value="1"/>
</dbReference>
<keyword evidence="4 5" id="KW-0833">Ubl conjugation pathway</keyword>
<evidence type="ECO:0000256" key="3">
    <source>
        <dbReference type="ARBA" id="ARBA00022679"/>
    </source>
</evidence>
<feature type="active site" description="Glycyl thioester intermediate" evidence="5">
    <location>
        <position position="1189"/>
    </location>
</feature>
<evidence type="ECO:0000256" key="4">
    <source>
        <dbReference type="ARBA" id="ARBA00022786"/>
    </source>
</evidence>
<evidence type="ECO:0000256" key="5">
    <source>
        <dbReference type="PROSITE-ProRule" id="PRU00104"/>
    </source>
</evidence>
<feature type="region of interest" description="Disordered" evidence="6">
    <location>
        <begin position="322"/>
        <end position="354"/>
    </location>
</feature>
<keyword evidence="9" id="KW-1185">Reference proteome</keyword>
<dbReference type="Pfam" id="PF00632">
    <property type="entry name" value="HECT"/>
    <property type="match status" value="1"/>
</dbReference>
<dbReference type="Proteomes" id="UP000504638">
    <property type="component" value="Unplaced"/>
</dbReference>
<evidence type="ECO:0000313" key="8">
    <source>
        <dbReference type="EMBL" id="KAF1813847.1"/>
    </source>
</evidence>
<feature type="region of interest" description="Disordered" evidence="6">
    <location>
        <begin position="159"/>
        <end position="287"/>
    </location>
</feature>
<gene>
    <name evidence="8 10" type="ORF">P152DRAFT_472650</name>
</gene>
<protein>
    <recommendedName>
        <fullName evidence="2">HECT-type E3 ubiquitin transferase</fullName>
        <ecNumber evidence="2">2.3.2.26</ecNumber>
    </recommendedName>
</protein>
<name>A0A6G1G6Z8_9PEZI</name>
<dbReference type="Gene3D" id="3.30.2160.10">
    <property type="entry name" value="Hect, E3 ligase catalytic domain"/>
    <property type="match status" value="1"/>
</dbReference>
<keyword evidence="3" id="KW-0808">Transferase</keyword>
<feature type="region of interest" description="Disordered" evidence="6">
    <location>
        <begin position="953"/>
        <end position="979"/>
    </location>
</feature>
<dbReference type="GeneID" id="54421738"/>
<comment type="catalytic activity">
    <reaction evidence="1">
        <text>S-ubiquitinyl-[E2 ubiquitin-conjugating enzyme]-L-cysteine + [acceptor protein]-L-lysine = [E2 ubiquitin-conjugating enzyme]-L-cysteine + N(6)-ubiquitinyl-[acceptor protein]-L-lysine.</text>
        <dbReference type="EC" id="2.3.2.26"/>
    </reaction>
</comment>